<organism evidence="2 3">
    <name type="scientific">Paramuricea clavata</name>
    <name type="common">Red gorgonian</name>
    <name type="synonym">Violescent sea-whip</name>
    <dbReference type="NCBI Taxonomy" id="317549"/>
    <lineage>
        <taxon>Eukaryota</taxon>
        <taxon>Metazoa</taxon>
        <taxon>Cnidaria</taxon>
        <taxon>Anthozoa</taxon>
        <taxon>Octocorallia</taxon>
        <taxon>Malacalcyonacea</taxon>
        <taxon>Plexauridae</taxon>
        <taxon>Paramuricea</taxon>
    </lineage>
</organism>
<keyword evidence="3" id="KW-1185">Reference proteome</keyword>
<feature type="compositionally biased region" description="Basic and acidic residues" evidence="1">
    <location>
        <begin position="7"/>
        <end position="32"/>
    </location>
</feature>
<feature type="region of interest" description="Disordered" evidence="1">
    <location>
        <begin position="1"/>
        <end position="92"/>
    </location>
</feature>
<sequence>LVDQGEDEGHTDGGRSRSNSREPRSRRDSRSHDRSRHRHSHTSSRRSEISSRRRVSRNEERGSSRRHSSRSKDSVERARSKSEEPPVWAKEILENQQKTAQDLLRLKTEISTAKLKVSNSTAVPKVAEPEFRYQGNKKQYELNKNVLAHVDRALTSHDMGEISVELSQGKRILEERNKHILLAEKYGWDTVHCYTAEPLASDSEDEKRIKRAVKEGKQLKNEKAAEAVRFKPNKQIRAPERRSFGGDMRASYSQSSRDNRMSAMTCFRCFKPGHLARECRTANARFVIGSTPQANQNDNWKKLVVMNPK</sequence>
<dbReference type="Proteomes" id="UP001152795">
    <property type="component" value="Unassembled WGS sequence"/>
</dbReference>
<dbReference type="EMBL" id="CACRXK020023322">
    <property type="protein sequence ID" value="CAB4037652.1"/>
    <property type="molecule type" value="Genomic_DNA"/>
</dbReference>
<evidence type="ECO:0000313" key="3">
    <source>
        <dbReference type="Proteomes" id="UP001152795"/>
    </source>
</evidence>
<feature type="compositionally biased region" description="Basic residues" evidence="1">
    <location>
        <begin position="33"/>
        <end position="44"/>
    </location>
</feature>
<evidence type="ECO:0000256" key="1">
    <source>
        <dbReference type="SAM" id="MobiDB-lite"/>
    </source>
</evidence>
<dbReference type="InterPro" id="IPR001878">
    <property type="entry name" value="Znf_CCHC"/>
</dbReference>
<dbReference type="OrthoDB" id="5989862at2759"/>
<gene>
    <name evidence="2" type="ORF">PACLA_8A047362</name>
</gene>
<comment type="caution">
    <text evidence="2">The sequence shown here is derived from an EMBL/GenBank/DDBJ whole genome shotgun (WGS) entry which is preliminary data.</text>
</comment>
<proteinExistence type="predicted"/>
<dbReference type="Pfam" id="PF00098">
    <property type="entry name" value="zf-CCHC"/>
    <property type="match status" value="1"/>
</dbReference>
<dbReference type="AlphaFoldDB" id="A0A7D9LQN7"/>
<dbReference type="InterPro" id="IPR036875">
    <property type="entry name" value="Znf_CCHC_sf"/>
</dbReference>
<feature type="non-terminal residue" evidence="2">
    <location>
        <position position="1"/>
    </location>
</feature>
<dbReference type="PROSITE" id="PS50158">
    <property type="entry name" value="ZF_CCHC"/>
    <property type="match status" value="1"/>
</dbReference>
<dbReference type="SUPFAM" id="SSF57756">
    <property type="entry name" value="Retrovirus zinc finger-like domains"/>
    <property type="match status" value="1"/>
</dbReference>
<feature type="compositionally biased region" description="Basic and acidic residues" evidence="1">
    <location>
        <begin position="70"/>
        <end position="84"/>
    </location>
</feature>
<dbReference type="SMART" id="SM00343">
    <property type="entry name" value="ZnF_C2HC"/>
    <property type="match status" value="1"/>
</dbReference>
<name>A0A7D9LQN7_PARCT</name>
<reference evidence="2" key="1">
    <citation type="submission" date="2020-04" db="EMBL/GenBank/DDBJ databases">
        <authorList>
            <person name="Alioto T."/>
            <person name="Alioto T."/>
            <person name="Gomez Garrido J."/>
        </authorList>
    </citation>
    <scope>NUCLEOTIDE SEQUENCE</scope>
    <source>
        <strain evidence="2">A484AB</strain>
    </source>
</reference>
<dbReference type="GO" id="GO:0003676">
    <property type="term" value="F:nucleic acid binding"/>
    <property type="evidence" value="ECO:0007669"/>
    <property type="project" value="InterPro"/>
</dbReference>
<feature type="compositionally biased region" description="Basic and acidic residues" evidence="1">
    <location>
        <begin position="45"/>
        <end position="63"/>
    </location>
</feature>
<dbReference type="Gene3D" id="4.10.60.10">
    <property type="entry name" value="Zinc finger, CCHC-type"/>
    <property type="match status" value="1"/>
</dbReference>
<protein>
    <submittedName>
        <fullName evidence="2">Integrase recombinase xerD-like</fullName>
    </submittedName>
</protein>
<evidence type="ECO:0000313" key="2">
    <source>
        <dbReference type="EMBL" id="CAB4037652.1"/>
    </source>
</evidence>
<dbReference type="GO" id="GO:0008270">
    <property type="term" value="F:zinc ion binding"/>
    <property type="evidence" value="ECO:0007669"/>
    <property type="project" value="InterPro"/>
</dbReference>
<accession>A0A7D9LQN7</accession>